<gene>
    <name evidence="2" type="ORF">SE18_07500</name>
</gene>
<evidence type="ECO:0000313" key="3">
    <source>
        <dbReference type="Proteomes" id="UP000050277"/>
    </source>
</evidence>
<name>A0A0P6YE90_9CHLR</name>
<dbReference type="SUPFAM" id="SSF53597">
    <property type="entry name" value="Dihydrofolate reductase-like"/>
    <property type="match status" value="1"/>
</dbReference>
<dbReference type="PANTHER" id="PTHR38011:SF11">
    <property type="entry name" value="2,5-DIAMINO-6-RIBOSYLAMINO-4(3H)-PYRIMIDINONE 5'-PHOSPHATE REDUCTASE"/>
    <property type="match status" value="1"/>
</dbReference>
<evidence type="ECO:0000313" key="2">
    <source>
        <dbReference type="EMBL" id="KPL90439.1"/>
    </source>
</evidence>
<dbReference type="GO" id="GO:0009231">
    <property type="term" value="P:riboflavin biosynthetic process"/>
    <property type="evidence" value="ECO:0007669"/>
    <property type="project" value="InterPro"/>
</dbReference>
<sequence length="178" mass="19933">MGKIVLTMFVSLDGVVENPGWSMPYWADDIAAFKAEESAECTALLLGRVTYEGFAQAWPESKDEGAEHMNALPKYVPTSTLETPEWNATFLKGDVIDQIRELRKEQNLLIYGSTVLSDSLIKQNLIDEYRLLIYPVVLGEGQRLFHQGTSATLKLVETRTMSTGVAMLKYQRIEPAAE</sequence>
<dbReference type="Proteomes" id="UP000050277">
    <property type="component" value="Unassembled WGS sequence"/>
</dbReference>
<comment type="caution">
    <text evidence="2">The sequence shown here is derived from an EMBL/GenBank/DDBJ whole genome shotgun (WGS) entry which is preliminary data.</text>
</comment>
<feature type="domain" description="Bacterial bifunctional deaminase-reductase C-terminal" evidence="1">
    <location>
        <begin position="3"/>
        <end position="166"/>
    </location>
</feature>
<dbReference type="Pfam" id="PF01872">
    <property type="entry name" value="RibD_C"/>
    <property type="match status" value="1"/>
</dbReference>
<reference evidence="2 3" key="1">
    <citation type="submission" date="2015-07" db="EMBL/GenBank/DDBJ databases">
        <title>Whole genome sequence of Herpetosiphon geysericola DSM 7119.</title>
        <authorList>
            <person name="Hemp J."/>
            <person name="Ward L.M."/>
            <person name="Pace L.A."/>
            <person name="Fischer W.W."/>
        </authorList>
    </citation>
    <scope>NUCLEOTIDE SEQUENCE [LARGE SCALE GENOMIC DNA]</scope>
    <source>
        <strain evidence="2 3">DSM 7119</strain>
    </source>
</reference>
<protein>
    <submittedName>
        <fullName evidence="2">Pyrimidine reductase</fullName>
    </submittedName>
</protein>
<dbReference type="OrthoDB" id="195113at2"/>
<proteinExistence type="predicted"/>
<dbReference type="GO" id="GO:0008703">
    <property type="term" value="F:5-amino-6-(5-phosphoribosylamino)uracil reductase activity"/>
    <property type="evidence" value="ECO:0007669"/>
    <property type="project" value="InterPro"/>
</dbReference>
<dbReference type="EMBL" id="LGKP01000012">
    <property type="protein sequence ID" value="KPL90439.1"/>
    <property type="molecule type" value="Genomic_DNA"/>
</dbReference>
<dbReference type="InterPro" id="IPR050765">
    <property type="entry name" value="Riboflavin_Biosynth_HTPR"/>
</dbReference>
<dbReference type="PANTHER" id="PTHR38011">
    <property type="entry name" value="DIHYDROFOLATE REDUCTASE FAMILY PROTEIN (AFU_ORTHOLOGUE AFUA_8G06820)"/>
    <property type="match status" value="1"/>
</dbReference>
<organism evidence="2 3">
    <name type="scientific">Herpetosiphon geysericola</name>
    <dbReference type="NCBI Taxonomy" id="70996"/>
    <lineage>
        <taxon>Bacteria</taxon>
        <taxon>Bacillati</taxon>
        <taxon>Chloroflexota</taxon>
        <taxon>Chloroflexia</taxon>
        <taxon>Herpetosiphonales</taxon>
        <taxon>Herpetosiphonaceae</taxon>
        <taxon>Herpetosiphon</taxon>
    </lineage>
</organism>
<dbReference type="Gene3D" id="3.40.430.10">
    <property type="entry name" value="Dihydrofolate Reductase, subunit A"/>
    <property type="match status" value="1"/>
</dbReference>
<keyword evidence="3" id="KW-1185">Reference proteome</keyword>
<dbReference type="STRING" id="70996.SE18_07500"/>
<accession>A0A0P6YE90</accession>
<dbReference type="InterPro" id="IPR024072">
    <property type="entry name" value="DHFR-like_dom_sf"/>
</dbReference>
<evidence type="ECO:0000259" key="1">
    <source>
        <dbReference type="Pfam" id="PF01872"/>
    </source>
</evidence>
<dbReference type="RefSeq" id="WP_054533812.1">
    <property type="nucleotide sequence ID" value="NZ_LGKP01000012.1"/>
</dbReference>
<dbReference type="InterPro" id="IPR002734">
    <property type="entry name" value="RibDG_C"/>
</dbReference>
<dbReference type="AlphaFoldDB" id="A0A0P6YE90"/>